<dbReference type="PANTHER" id="PTHR30546:SF23">
    <property type="entry name" value="FLAVOPROTEIN-LIKE PROTEIN YCP4-RELATED"/>
    <property type="match status" value="1"/>
</dbReference>
<dbReference type="InterPro" id="IPR029039">
    <property type="entry name" value="Flavoprotein-like_sf"/>
</dbReference>
<dbReference type="Proteomes" id="UP000035932">
    <property type="component" value="Unassembled WGS sequence"/>
</dbReference>
<dbReference type="STRING" id="66430.ACS04_16655"/>
<organism evidence="2 3">
    <name type="scientific">Streptomyces roseus</name>
    <dbReference type="NCBI Taxonomy" id="66430"/>
    <lineage>
        <taxon>Bacteria</taxon>
        <taxon>Bacillati</taxon>
        <taxon>Actinomycetota</taxon>
        <taxon>Actinomycetes</taxon>
        <taxon>Kitasatosporales</taxon>
        <taxon>Streptomycetaceae</taxon>
        <taxon>Streptomyces</taxon>
    </lineage>
</organism>
<name>A0A0J6XQV1_9ACTN</name>
<gene>
    <name evidence="2" type="ORF">ACS04_16655</name>
</gene>
<dbReference type="Pfam" id="PF03358">
    <property type="entry name" value="FMN_red"/>
    <property type="match status" value="1"/>
</dbReference>
<dbReference type="Gene3D" id="3.40.50.360">
    <property type="match status" value="1"/>
</dbReference>
<evidence type="ECO:0000259" key="1">
    <source>
        <dbReference type="PROSITE" id="PS50902"/>
    </source>
</evidence>
<evidence type="ECO:0000313" key="3">
    <source>
        <dbReference type="Proteomes" id="UP000035932"/>
    </source>
</evidence>
<dbReference type="SUPFAM" id="SSF52218">
    <property type="entry name" value="Flavoproteins"/>
    <property type="match status" value="1"/>
</dbReference>
<keyword evidence="3" id="KW-1185">Reference proteome</keyword>
<proteinExistence type="predicted"/>
<dbReference type="GO" id="GO:0003955">
    <property type="term" value="F:NAD(P)H dehydrogenase (quinone) activity"/>
    <property type="evidence" value="ECO:0007669"/>
    <property type="project" value="TreeGrafter"/>
</dbReference>
<dbReference type="PROSITE" id="PS50902">
    <property type="entry name" value="FLAVODOXIN_LIKE"/>
    <property type="match status" value="1"/>
</dbReference>
<dbReference type="AlphaFoldDB" id="A0A0J6XQV1"/>
<protein>
    <submittedName>
        <fullName evidence="2">NAD(P)H dehydrogenase</fullName>
    </submittedName>
</protein>
<dbReference type="GO" id="GO:0010181">
    <property type="term" value="F:FMN binding"/>
    <property type="evidence" value="ECO:0007669"/>
    <property type="project" value="InterPro"/>
</dbReference>
<reference evidence="2 3" key="1">
    <citation type="submission" date="2015-06" db="EMBL/GenBank/DDBJ databases">
        <title>Recapitulation of the evolution of biosynthetic gene clusters reveals hidden chemical diversity on bacterial genomes.</title>
        <authorList>
            <person name="Cruz-Morales P."/>
            <person name="Martinez-Guerrero C."/>
            <person name="Morales-Escalante M.A."/>
            <person name="Yanez-Guerra L.A."/>
            <person name="Kopp J.F."/>
            <person name="Feldmann J."/>
            <person name="Ramos-Aboites H.E."/>
            <person name="Barona-Gomez F."/>
        </authorList>
    </citation>
    <scope>NUCLEOTIDE SEQUENCE [LARGE SCALE GENOMIC DNA]</scope>
    <source>
        <strain evidence="2 3">ATCC 31245</strain>
    </source>
</reference>
<dbReference type="InterPro" id="IPR008254">
    <property type="entry name" value="Flavodoxin/NO_synth"/>
</dbReference>
<dbReference type="RefSeq" id="WP_048477411.1">
    <property type="nucleotide sequence ID" value="NZ_JBEZIN010000034.1"/>
</dbReference>
<dbReference type="EMBL" id="LFML01000063">
    <property type="protein sequence ID" value="KMO96667.1"/>
    <property type="molecule type" value="Genomic_DNA"/>
</dbReference>
<comment type="caution">
    <text evidence="2">The sequence shown here is derived from an EMBL/GenBank/DDBJ whole genome shotgun (WGS) entry which is preliminary data.</text>
</comment>
<dbReference type="GO" id="GO:0016020">
    <property type="term" value="C:membrane"/>
    <property type="evidence" value="ECO:0007669"/>
    <property type="project" value="TreeGrafter"/>
</dbReference>
<accession>A0A0J6XQV1</accession>
<evidence type="ECO:0000313" key="2">
    <source>
        <dbReference type="EMBL" id="KMO96667.1"/>
    </source>
</evidence>
<dbReference type="InterPro" id="IPR005025">
    <property type="entry name" value="FMN_Rdtase-like_dom"/>
</dbReference>
<feature type="domain" description="Flavodoxin-like" evidence="1">
    <location>
        <begin position="4"/>
        <end position="193"/>
    </location>
</feature>
<sequence>MTNIAVIYYSSTGSTHKLAEAAATAAEKEGAQVRLLRVAEIAPNGEAASRDGASDFQNATKDIPVVTLADLEWADGILIGTPVHFGLAAPQLMHFINSTSKLSIEGKLLNKAVSAFASGSAAHGGQVSAILALHNAITHWGSLIVSTGSTDPVLYKPKNGNPYGASAVVGANPGQVPEENLEAAAFQARRTLEVASVLKTLDAR</sequence>
<dbReference type="PATRIC" id="fig|66430.4.peg.6020"/>
<dbReference type="OrthoDB" id="9801479at2"/>
<dbReference type="PANTHER" id="PTHR30546">
    <property type="entry name" value="FLAVODOXIN-RELATED PROTEIN WRBA-RELATED"/>
    <property type="match status" value="1"/>
</dbReference>